<dbReference type="FunFam" id="3.30.200.20:FF:000394">
    <property type="entry name" value="Leucine-rich repeat receptor-like protein kinase"/>
    <property type="match status" value="1"/>
</dbReference>
<dbReference type="GO" id="GO:0004674">
    <property type="term" value="F:protein serine/threonine kinase activity"/>
    <property type="evidence" value="ECO:0007669"/>
    <property type="project" value="UniProtKB-KW"/>
</dbReference>
<evidence type="ECO:0000259" key="13">
    <source>
        <dbReference type="PROSITE" id="PS50011"/>
    </source>
</evidence>
<dbReference type="InterPro" id="IPR032675">
    <property type="entry name" value="LRR_dom_sf"/>
</dbReference>
<keyword evidence="7" id="KW-0418">Kinase</keyword>
<dbReference type="GO" id="GO:0005886">
    <property type="term" value="C:plasma membrane"/>
    <property type="evidence" value="ECO:0007669"/>
    <property type="project" value="UniProtKB-SubCell"/>
</dbReference>
<evidence type="ECO:0000256" key="1">
    <source>
        <dbReference type="ARBA" id="ARBA00004162"/>
    </source>
</evidence>
<feature type="domain" description="Protein kinase" evidence="13">
    <location>
        <begin position="1128"/>
        <end position="1432"/>
    </location>
</feature>
<dbReference type="Pfam" id="PF07714">
    <property type="entry name" value="PK_Tyr_Ser-Thr"/>
    <property type="match status" value="1"/>
</dbReference>
<dbReference type="EnsemblPlants" id="EMT26836">
    <property type="protein sequence ID" value="EMT26836"/>
    <property type="gene ID" value="F775_00321"/>
</dbReference>
<dbReference type="InterPro" id="IPR000719">
    <property type="entry name" value="Prot_kinase_dom"/>
</dbReference>
<dbReference type="FunFam" id="1.10.510.10:FF:001023">
    <property type="entry name" value="Os07g0541700 protein"/>
    <property type="match status" value="1"/>
</dbReference>
<dbReference type="SMART" id="SM00220">
    <property type="entry name" value="S_TKc"/>
    <property type="match status" value="1"/>
</dbReference>
<name>M8CSY9_AEGTA</name>
<proteinExistence type="predicted"/>
<evidence type="ECO:0000256" key="10">
    <source>
        <dbReference type="ARBA" id="ARBA00023136"/>
    </source>
</evidence>
<keyword evidence="4" id="KW-0808">Transferase</keyword>
<evidence type="ECO:0000256" key="2">
    <source>
        <dbReference type="ARBA" id="ARBA00012513"/>
    </source>
</evidence>
<sequence>MRHYQPTHATSAGRAGEGGGSSLHGGDEQLRVLGDEMLVAALEEGLARSIRYPDDPYDRMWLPWSNPQWWLDISTKEKVHENIGDLLLHAPSAVMQTAITTFNSSKSKTVERYTQTLETGKEILAGKGSAVRQFNVIVNDWRTKLPHTPEYLVADALANLEPHECLSRYNITLIATANSTLPPIINDFEYFSVISTENVGTDTQDANIYFATNVLMPTLFGLSRDLTGNQLNGSIPSGLLKRSQDGTLTLSYNKNPNLCINNSSCQPTKRKNNSKIVVSIVAVAVIGALVVLLILMMRKKKGSTKSGKRQDRQHDTHRFMYKELQTVTDDFRIVLGQGGFGTVYDGFLQDGTQVAVKLRSQSSSQDVREFLTELVIARMGYIWLLSTSICLKEIWKTKFNRRKQQGCIPNLETKALHRTTIRTSLDNNEDPSQESCIISWLLQGWDIFGSCLRAYVSRKSGRRKQQGCIPNLETKALHRTTIRTRYDVHAGLEYLHKSCSPPFVHGDVKTSNILMNRNLEAKVADFGLMNAFSKEDDTHILQSNAPYAPLLTALACAMEQPTAANPWLLLRCPAAVATGGVPQARAQLESKGFISIDCGLPGTASYVDAGTKLSYVSDAGFTDDSAGANHNISAKYIRPQLLRRYHNVRSFPDGARNCYTLRSLVSGHKYLVRAAFLYGDYDGLGRPPIFDLHLGVNYWQTVNVSTPGLEVTVEAIVVVPDDFVQVCLVNTRAGTPFVSALELRPLKMKFYPQANLTQGLLVEHRMNLGPADQTNIISLFSQFTAPKYTNWRTGQSQTRLISRYPVDPYDRVWIPWADPKEWTEISTTRQVQSDDDDYEVPSAVMQTAVTPLNASKNLEISWDPVPQPRNPSPGYFIVMHFSELQILPSSAVRQFYVSINGMALNMTAAKLYYHGTAVISNVKPYRYDKFNISLHATTNSTLPPIINAIELFSVMPTSILGTDSQDVSATVAIKDKYHVQKNWMGDPCIPKTIAWERMMCSYTIAKTPRIISMDLSNNNLTGTIPDALSQLPLLKFLYGNNSNLCTNNNSCQPAKIKRKRAIKFVVPIVVTMVIVVVVLTLFSLLRRKKRGSMKNCVKPQNETTNNGDTSLGLETRQFTYIEIERITNNLRHVLGKGGFGYVYDGFLEDGTQVAVKIRSQSSNQGDKEFLAEVQILTRIHHKNLVPLIGFCKDGEHMVLVYEFMSRGTLQEHIVGGDHNAVCLSWRQRIKIAVESAQGLEYLHKGCNPPLIHRDVKATNILLNTRFEAKIADFGLSKAFNHDNETQISTNVIVGTRGYMDPEYVNSFFPSPKSSYNIPWSEYLVERKHLHRYQTTGRPTTKNDVYSFGVVLLVLVTGKPPTLHNPQGIGIIEWVQQRLAKGNIEGVVDVRMHGDHDVNSMWKAADIALKCTAQASSRRPNMTDVVLQLQECLKLEEDHAGGEANSSFYTGICSNDQNLRYDAYPTDQFTNVSQSSTRFEMEHNFGRVPTMDNGPAAR</sequence>
<dbReference type="PROSITE" id="PS00107">
    <property type="entry name" value="PROTEIN_KINASE_ATP"/>
    <property type="match status" value="2"/>
</dbReference>
<accession>M8CSY9</accession>
<comment type="catalytic activity">
    <reaction evidence="11">
        <text>L-threonyl-[protein] + ATP = O-phospho-L-threonyl-[protein] + ADP + H(+)</text>
        <dbReference type="Rhea" id="RHEA:46608"/>
        <dbReference type="Rhea" id="RHEA-COMP:11060"/>
        <dbReference type="Rhea" id="RHEA-COMP:11605"/>
        <dbReference type="ChEBI" id="CHEBI:15378"/>
        <dbReference type="ChEBI" id="CHEBI:30013"/>
        <dbReference type="ChEBI" id="CHEBI:30616"/>
        <dbReference type="ChEBI" id="CHEBI:61977"/>
        <dbReference type="ChEBI" id="CHEBI:456216"/>
        <dbReference type="EC" id="2.7.11.1"/>
    </reaction>
</comment>
<dbReference type="Gene3D" id="1.10.510.10">
    <property type="entry name" value="Transferase(Phosphotransferase) domain 1"/>
    <property type="match status" value="2"/>
</dbReference>
<keyword evidence="10" id="KW-0472">Membrane</keyword>
<protein>
    <recommendedName>
        <fullName evidence="2">non-specific serine/threonine protein kinase</fullName>
        <ecNumber evidence="2">2.7.11.1</ecNumber>
    </recommendedName>
</protein>
<dbReference type="Gene3D" id="3.30.200.20">
    <property type="entry name" value="Phosphorylase Kinase, domain 1"/>
    <property type="match status" value="2"/>
</dbReference>
<dbReference type="InterPro" id="IPR017441">
    <property type="entry name" value="Protein_kinase_ATP_BS"/>
</dbReference>
<evidence type="ECO:0000256" key="7">
    <source>
        <dbReference type="ARBA" id="ARBA00022777"/>
    </source>
</evidence>
<comment type="catalytic activity">
    <reaction evidence="12">
        <text>L-seryl-[protein] + ATP = O-phospho-L-seryl-[protein] + ADP + H(+)</text>
        <dbReference type="Rhea" id="RHEA:17989"/>
        <dbReference type="Rhea" id="RHEA-COMP:9863"/>
        <dbReference type="Rhea" id="RHEA-COMP:11604"/>
        <dbReference type="ChEBI" id="CHEBI:15378"/>
        <dbReference type="ChEBI" id="CHEBI:29999"/>
        <dbReference type="ChEBI" id="CHEBI:30616"/>
        <dbReference type="ChEBI" id="CHEBI:83421"/>
        <dbReference type="ChEBI" id="CHEBI:456216"/>
        <dbReference type="EC" id="2.7.11.1"/>
    </reaction>
</comment>
<reference evidence="14" key="1">
    <citation type="submission" date="2015-06" db="UniProtKB">
        <authorList>
            <consortium name="EnsemblPlants"/>
        </authorList>
    </citation>
    <scope>IDENTIFICATION</scope>
</reference>
<dbReference type="PROSITE" id="PS50011">
    <property type="entry name" value="PROTEIN_KINASE_DOM"/>
    <property type="match status" value="2"/>
</dbReference>
<dbReference type="PANTHER" id="PTHR45631">
    <property type="entry name" value="OS07G0107800 PROTEIN-RELATED"/>
    <property type="match status" value="1"/>
</dbReference>
<dbReference type="CDD" id="cd14066">
    <property type="entry name" value="STKc_IRAK"/>
    <property type="match status" value="1"/>
</dbReference>
<dbReference type="InterPro" id="IPR024788">
    <property type="entry name" value="Malectin-like_Carb-bd_dom"/>
</dbReference>
<evidence type="ECO:0000256" key="5">
    <source>
        <dbReference type="ARBA" id="ARBA00022692"/>
    </source>
</evidence>
<keyword evidence="5" id="KW-0812">Transmembrane</keyword>
<dbReference type="InterPro" id="IPR008271">
    <property type="entry name" value="Ser/Thr_kinase_AS"/>
</dbReference>
<evidence type="ECO:0000256" key="12">
    <source>
        <dbReference type="ARBA" id="ARBA00048679"/>
    </source>
</evidence>
<dbReference type="InterPro" id="IPR011009">
    <property type="entry name" value="Kinase-like_dom_sf"/>
</dbReference>
<dbReference type="EC" id="2.7.11.1" evidence="2"/>
<dbReference type="PROSITE" id="PS00108">
    <property type="entry name" value="PROTEIN_KINASE_ST"/>
    <property type="match status" value="2"/>
</dbReference>
<keyword evidence="9" id="KW-1133">Transmembrane helix</keyword>
<dbReference type="SUPFAM" id="SSF52058">
    <property type="entry name" value="L domain-like"/>
    <property type="match status" value="1"/>
</dbReference>
<feature type="domain" description="Protein kinase" evidence="13">
    <location>
        <begin position="329"/>
        <end position="671"/>
    </location>
</feature>
<keyword evidence="8" id="KW-0067">ATP-binding</keyword>
<keyword evidence="3" id="KW-0723">Serine/threonine-protein kinase</keyword>
<evidence type="ECO:0000256" key="9">
    <source>
        <dbReference type="ARBA" id="ARBA00022989"/>
    </source>
</evidence>
<dbReference type="Gene3D" id="3.80.10.10">
    <property type="entry name" value="Ribonuclease Inhibitor"/>
    <property type="match status" value="1"/>
</dbReference>
<dbReference type="SUPFAM" id="SSF56112">
    <property type="entry name" value="Protein kinase-like (PK-like)"/>
    <property type="match status" value="2"/>
</dbReference>
<keyword evidence="6" id="KW-0547">Nucleotide-binding</keyword>
<dbReference type="Pfam" id="PF12819">
    <property type="entry name" value="Malectin_like"/>
    <property type="match status" value="2"/>
</dbReference>
<dbReference type="PANTHER" id="PTHR45631:SF156">
    <property type="entry name" value="PROTEIN KINASE DOMAIN-CONTAINING PROTEIN"/>
    <property type="match status" value="1"/>
</dbReference>
<evidence type="ECO:0000256" key="8">
    <source>
        <dbReference type="ARBA" id="ARBA00022840"/>
    </source>
</evidence>
<comment type="subcellular location">
    <subcellularLocation>
        <location evidence="1">Cell membrane</location>
        <topology evidence="1">Single-pass membrane protein</topology>
    </subcellularLocation>
</comment>
<evidence type="ECO:0000256" key="3">
    <source>
        <dbReference type="ARBA" id="ARBA00022527"/>
    </source>
</evidence>
<dbReference type="InterPro" id="IPR001245">
    <property type="entry name" value="Ser-Thr/Tyr_kinase_cat_dom"/>
</dbReference>
<evidence type="ECO:0000256" key="6">
    <source>
        <dbReference type="ARBA" id="ARBA00022741"/>
    </source>
</evidence>
<evidence type="ECO:0000313" key="14">
    <source>
        <dbReference type="EnsemblPlants" id="EMT26836"/>
    </source>
</evidence>
<evidence type="ECO:0000256" key="11">
    <source>
        <dbReference type="ARBA" id="ARBA00047899"/>
    </source>
</evidence>
<dbReference type="GO" id="GO:0005524">
    <property type="term" value="F:ATP binding"/>
    <property type="evidence" value="ECO:0007669"/>
    <property type="project" value="UniProtKB-UniRule"/>
</dbReference>
<dbReference type="ExpressionAtlas" id="M8CSY9">
    <property type="expression patterns" value="baseline"/>
</dbReference>
<organism evidence="14">
    <name type="scientific">Aegilops tauschii</name>
    <name type="common">Tausch's goatgrass</name>
    <name type="synonym">Aegilops squarrosa</name>
    <dbReference type="NCBI Taxonomy" id="37682"/>
    <lineage>
        <taxon>Eukaryota</taxon>
        <taxon>Viridiplantae</taxon>
        <taxon>Streptophyta</taxon>
        <taxon>Embryophyta</taxon>
        <taxon>Tracheophyta</taxon>
        <taxon>Spermatophyta</taxon>
        <taxon>Magnoliopsida</taxon>
        <taxon>Liliopsida</taxon>
        <taxon>Poales</taxon>
        <taxon>Poaceae</taxon>
        <taxon>BOP clade</taxon>
        <taxon>Pooideae</taxon>
        <taxon>Triticodae</taxon>
        <taxon>Triticeae</taxon>
        <taxon>Triticinae</taxon>
        <taxon>Aegilops</taxon>
    </lineage>
</organism>
<evidence type="ECO:0000256" key="4">
    <source>
        <dbReference type="ARBA" id="ARBA00022679"/>
    </source>
</evidence>
<dbReference type="Pfam" id="PF00069">
    <property type="entry name" value="Pkinase"/>
    <property type="match status" value="1"/>
</dbReference>